<dbReference type="EMBL" id="JBHSNL010000001">
    <property type="protein sequence ID" value="MFC5543501.1"/>
    <property type="molecule type" value="Genomic_DNA"/>
</dbReference>
<name>A0ABW0RGQ9_9GAMM</name>
<feature type="signal peptide" evidence="1">
    <location>
        <begin position="1"/>
        <end position="17"/>
    </location>
</feature>
<evidence type="ECO:0000259" key="2">
    <source>
        <dbReference type="SMART" id="SM00754"/>
    </source>
</evidence>
<evidence type="ECO:0000313" key="3">
    <source>
        <dbReference type="EMBL" id="MFC5543501.1"/>
    </source>
</evidence>
<reference evidence="4" key="1">
    <citation type="journal article" date="2019" name="Int. J. Syst. Evol. Microbiol.">
        <title>The Global Catalogue of Microorganisms (GCM) 10K type strain sequencing project: providing services to taxonomists for standard genome sequencing and annotation.</title>
        <authorList>
            <consortium name="The Broad Institute Genomics Platform"/>
            <consortium name="The Broad Institute Genome Sequencing Center for Infectious Disease"/>
            <person name="Wu L."/>
            <person name="Ma J."/>
        </authorList>
    </citation>
    <scope>NUCLEOTIDE SEQUENCE [LARGE SCALE GENOMIC DNA]</scope>
    <source>
        <strain evidence="4">CGMCC 4.1799</strain>
    </source>
</reference>
<evidence type="ECO:0000256" key="1">
    <source>
        <dbReference type="SAM" id="SignalP"/>
    </source>
</evidence>
<keyword evidence="4" id="KW-1185">Reference proteome</keyword>
<dbReference type="Proteomes" id="UP001596055">
    <property type="component" value="Unassembled WGS sequence"/>
</dbReference>
<evidence type="ECO:0000313" key="4">
    <source>
        <dbReference type="Proteomes" id="UP001596055"/>
    </source>
</evidence>
<accession>A0ABW0RGQ9</accession>
<protein>
    <submittedName>
        <fullName evidence="3">CHRD domain-containing protein</fullName>
    </submittedName>
</protein>
<proteinExistence type="predicted"/>
<feature type="chain" id="PRO_5045181377" evidence="1">
    <location>
        <begin position="18"/>
        <end position="205"/>
    </location>
</feature>
<dbReference type="SMART" id="SM00754">
    <property type="entry name" value="CHRD"/>
    <property type="match status" value="1"/>
</dbReference>
<gene>
    <name evidence="3" type="ORF">ACFPQA_00390</name>
</gene>
<dbReference type="InterPro" id="IPR010895">
    <property type="entry name" value="CHRD"/>
</dbReference>
<organism evidence="3 4">
    <name type="scientific">Marinobacter koreensis</name>
    <dbReference type="NCBI Taxonomy" id="335974"/>
    <lineage>
        <taxon>Bacteria</taxon>
        <taxon>Pseudomonadati</taxon>
        <taxon>Pseudomonadota</taxon>
        <taxon>Gammaproteobacteria</taxon>
        <taxon>Pseudomonadales</taxon>
        <taxon>Marinobacteraceae</taxon>
        <taxon>Marinobacter</taxon>
    </lineage>
</organism>
<dbReference type="RefSeq" id="WP_248157058.1">
    <property type="nucleotide sequence ID" value="NZ_JAKZAJ010000003.1"/>
</dbReference>
<sequence>MTFLKFFSMQSATFCCAAPNTLGDLSQKKTMTTRFRRKTMNGTIAKSLGIAFCIIGFSSPSFAGHTNHVLKAKLDGSQMVGTEGDRNGMGEAYVFGIDGDPKTLCYVLEVEDIQTVPVKEGMAAHIHEARKGMNGSPVAVLAGPEDGDAADCLTEGEKGKFPTGEAGIVQRILANPDDFYINVHNPEHPAGAIRGQLHGQHDTKM</sequence>
<comment type="caution">
    <text evidence="3">The sequence shown here is derived from an EMBL/GenBank/DDBJ whole genome shotgun (WGS) entry which is preliminary data.</text>
</comment>
<keyword evidence="1" id="KW-0732">Signal</keyword>
<dbReference type="Pfam" id="PF07452">
    <property type="entry name" value="CHRD"/>
    <property type="match status" value="1"/>
</dbReference>
<feature type="domain" description="CHRD" evidence="2">
    <location>
        <begin position="68"/>
        <end position="199"/>
    </location>
</feature>